<feature type="compositionally biased region" description="Basic residues" evidence="1">
    <location>
        <begin position="293"/>
        <end position="318"/>
    </location>
</feature>
<dbReference type="EMBL" id="CAAALY010260990">
    <property type="protein sequence ID" value="VEL39353.1"/>
    <property type="molecule type" value="Genomic_DNA"/>
</dbReference>
<comment type="caution">
    <text evidence="2">The sequence shown here is derived from an EMBL/GenBank/DDBJ whole genome shotgun (WGS) entry which is preliminary data.</text>
</comment>
<evidence type="ECO:0000256" key="1">
    <source>
        <dbReference type="SAM" id="MobiDB-lite"/>
    </source>
</evidence>
<feature type="compositionally biased region" description="Basic residues" evidence="1">
    <location>
        <begin position="214"/>
        <end position="224"/>
    </location>
</feature>
<keyword evidence="3" id="KW-1185">Reference proteome</keyword>
<evidence type="ECO:0000313" key="3">
    <source>
        <dbReference type="Proteomes" id="UP000784294"/>
    </source>
</evidence>
<gene>
    <name evidence="2" type="ORF">PXEA_LOCUS32793</name>
</gene>
<name>A0A3S5CQ88_9PLAT</name>
<feature type="compositionally biased region" description="Low complexity" evidence="1">
    <location>
        <begin position="197"/>
        <end position="212"/>
    </location>
</feature>
<organism evidence="2 3">
    <name type="scientific">Protopolystoma xenopodis</name>
    <dbReference type="NCBI Taxonomy" id="117903"/>
    <lineage>
        <taxon>Eukaryota</taxon>
        <taxon>Metazoa</taxon>
        <taxon>Spiralia</taxon>
        <taxon>Lophotrochozoa</taxon>
        <taxon>Platyhelminthes</taxon>
        <taxon>Monogenea</taxon>
        <taxon>Polyopisthocotylea</taxon>
        <taxon>Polystomatidea</taxon>
        <taxon>Polystomatidae</taxon>
        <taxon>Protopolystoma</taxon>
    </lineage>
</organism>
<proteinExistence type="predicted"/>
<sequence length="384" mass="43068">MGCDRGAVPTAISRVQRNRSGPLESILTTQPIPSRTQRTLRHNRLPSSSNDRDSGSSDSQLNHPNSTKRRRRLLIENEDSDEFASPSRSQEDLQCKRRRQCIILSDHSDIDSHPLHDSPTMGTTSIEAVATRNASVSQHATTSQAVTEQKRTSNETEDGQDGSDTGQESDEEQDGKSETEEEETSESTTDDTESSGESDSSFRSIESSPECSQKLKHSLRRSKRLLVSPPDPPSIPNWTDMAKDVSSDRVIYELVDDLHTLASDPARLAAAKEAQALLRRLRKPKRQKISRFRSKRRKTLGKRSRRRNKIKRKKRTAKKSMTIVQKKLIKKMKISSPENNIKNIESSSSYLGPSTSYPICKSSERSIHSSFPKLSILGRELNCG</sequence>
<feature type="region of interest" description="Disordered" evidence="1">
    <location>
        <begin position="132"/>
        <end position="240"/>
    </location>
</feature>
<evidence type="ECO:0000313" key="2">
    <source>
        <dbReference type="EMBL" id="VEL39353.1"/>
    </source>
</evidence>
<feature type="region of interest" description="Disordered" evidence="1">
    <location>
        <begin position="15"/>
        <end position="70"/>
    </location>
</feature>
<feature type="compositionally biased region" description="Polar residues" evidence="1">
    <location>
        <begin position="26"/>
        <end position="37"/>
    </location>
</feature>
<feature type="compositionally biased region" description="Acidic residues" evidence="1">
    <location>
        <begin position="155"/>
        <end position="196"/>
    </location>
</feature>
<feature type="compositionally biased region" description="Polar residues" evidence="1">
    <location>
        <begin position="132"/>
        <end position="147"/>
    </location>
</feature>
<feature type="region of interest" description="Disordered" evidence="1">
    <location>
        <begin position="293"/>
        <end position="319"/>
    </location>
</feature>
<reference evidence="2" key="1">
    <citation type="submission" date="2018-11" db="EMBL/GenBank/DDBJ databases">
        <authorList>
            <consortium name="Pathogen Informatics"/>
        </authorList>
    </citation>
    <scope>NUCLEOTIDE SEQUENCE</scope>
</reference>
<dbReference type="AlphaFoldDB" id="A0A3S5CQ88"/>
<accession>A0A3S5CQ88</accession>
<dbReference type="Proteomes" id="UP000784294">
    <property type="component" value="Unassembled WGS sequence"/>
</dbReference>
<protein>
    <submittedName>
        <fullName evidence="2">Uncharacterized protein</fullName>
    </submittedName>
</protein>